<dbReference type="NCBIfam" id="TIGR00138">
    <property type="entry name" value="rsmG_gidB"/>
    <property type="match status" value="1"/>
</dbReference>
<evidence type="ECO:0000256" key="4">
    <source>
        <dbReference type="ARBA" id="ARBA00022679"/>
    </source>
</evidence>
<keyword evidence="5 6" id="KW-0949">S-adenosyl-L-methionine</keyword>
<comment type="caution">
    <text evidence="6">Lacks conserved residue(s) required for the propagation of feature annotation.</text>
</comment>
<gene>
    <name evidence="6" type="primary">rsmG</name>
    <name evidence="7" type="ORF">BW737_003015</name>
</gene>
<dbReference type="InterPro" id="IPR003682">
    <property type="entry name" value="rRNA_ssu_MeTfrase_G"/>
</dbReference>
<dbReference type="PANTHER" id="PTHR31760">
    <property type="entry name" value="S-ADENOSYL-L-METHIONINE-DEPENDENT METHYLTRANSFERASES SUPERFAMILY PROTEIN"/>
    <property type="match status" value="1"/>
</dbReference>
<keyword evidence="4 6" id="KW-0808">Transferase</keyword>
<keyword evidence="8" id="KW-1185">Reference proteome</keyword>
<name>A0ABX4MDG0_9ACTO</name>
<organism evidence="7 8">
    <name type="scientific">Actinomyces ruminis</name>
    <dbReference type="NCBI Taxonomy" id="1937003"/>
    <lineage>
        <taxon>Bacteria</taxon>
        <taxon>Bacillati</taxon>
        <taxon>Actinomycetota</taxon>
        <taxon>Actinomycetes</taxon>
        <taxon>Actinomycetales</taxon>
        <taxon>Actinomycetaceae</taxon>
        <taxon>Actinomyces</taxon>
    </lineage>
</organism>
<keyword evidence="1 6" id="KW-0963">Cytoplasm</keyword>
<proteinExistence type="inferred from homology"/>
<keyword evidence="3 6" id="KW-0489">Methyltransferase</keyword>
<evidence type="ECO:0000313" key="7">
    <source>
        <dbReference type="EMBL" id="PHP53468.1"/>
    </source>
</evidence>
<sequence length="208" mass="22780">MAVEQPTAEMRAMFGPAFSAAEHFAQMLAEEGELRGLVGPRELPRLWTRHIVNSAAVVPFLPDHGKVADIGSGSGFPGVVVALLRPDLEVVLVESMERRTQWLDDVVAELDLDNVNVRRARAEELRAKYDAVTARAVANLTKLIRLTSPLLRPGASLLALKGARAEAEVEDAKYVIKRARLEPAVIHEVVTPGEEVTKVVQVRRPASR</sequence>
<evidence type="ECO:0000256" key="3">
    <source>
        <dbReference type="ARBA" id="ARBA00022603"/>
    </source>
</evidence>
<dbReference type="EMBL" id="MTPX02000019">
    <property type="protein sequence ID" value="PHP53468.1"/>
    <property type="molecule type" value="Genomic_DNA"/>
</dbReference>
<evidence type="ECO:0000256" key="6">
    <source>
        <dbReference type="HAMAP-Rule" id="MF_00074"/>
    </source>
</evidence>
<dbReference type="HAMAP" id="MF_00074">
    <property type="entry name" value="16SrRNA_methyltr_G"/>
    <property type="match status" value="1"/>
</dbReference>
<dbReference type="EC" id="2.1.1.-" evidence="6"/>
<evidence type="ECO:0000313" key="8">
    <source>
        <dbReference type="Proteomes" id="UP000194577"/>
    </source>
</evidence>
<dbReference type="CDD" id="cd02440">
    <property type="entry name" value="AdoMet_MTases"/>
    <property type="match status" value="1"/>
</dbReference>
<feature type="binding site" evidence="6">
    <location>
        <position position="135"/>
    </location>
    <ligand>
        <name>S-adenosyl-L-methionine</name>
        <dbReference type="ChEBI" id="CHEBI:59789"/>
    </ligand>
</feature>
<accession>A0ABX4MDG0</accession>
<dbReference type="InterPro" id="IPR029063">
    <property type="entry name" value="SAM-dependent_MTases_sf"/>
</dbReference>
<dbReference type="PANTHER" id="PTHR31760:SF0">
    <property type="entry name" value="S-ADENOSYL-L-METHIONINE-DEPENDENT METHYLTRANSFERASES SUPERFAMILY PROTEIN"/>
    <property type="match status" value="1"/>
</dbReference>
<feature type="binding site" evidence="6">
    <location>
        <position position="71"/>
    </location>
    <ligand>
        <name>S-adenosyl-L-methionine</name>
        <dbReference type="ChEBI" id="CHEBI:59789"/>
    </ligand>
</feature>
<dbReference type="Proteomes" id="UP000194577">
    <property type="component" value="Unassembled WGS sequence"/>
</dbReference>
<dbReference type="Gene3D" id="3.40.50.150">
    <property type="entry name" value="Vaccinia Virus protein VP39"/>
    <property type="match status" value="1"/>
</dbReference>
<feature type="binding site" evidence="6">
    <location>
        <position position="76"/>
    </location>
    <ligand>
        <name>S-adenosyl-L-methionine</name>
        <dbReference type="ChEBI" id="CHEBI:59789"/>
    </ligand>
</feature>
<evidence type="ECO:0000256" key="2">
    <source>
        <dbReference type="ARBA" id="ARBA00022552"/>
    </source>
</evidence>
<evidence type="ECO:0000256" key="5">
    <source>
        <dbReference type="ARBA" id="ARBA00022691"/>
    </source>
</evidence>
<comment type="subcellular location">
    <subcellularLocation>
        <location evidence="6">Cytoplasm</location>
    </subcellularLocation>
</comment>
<protein>
    <recommendedName>
        <fullName evidence="6">Ribosomal RNA small subunit methyltransferase G</fullName>
        <ecNumber evidence="6">2.1.1.-</ecNumber>
    </recommendedName>
    <alternativeName>
        <fullName evidence="6">16S rRNA 7-methylguanosine methyltransferase</fullName>
        <shortName evidence="6">16S rRNA m7G methyltransferase</shortName>
    </alternativeName>
</protein>
<evidence type="ECO:0000256" key="1">
    <source>
        <dbReference type="ARBA" id="ARBA00022490"/>
    </source>
</evidence>
<comment type="function">
    <text evidence="6">Specifically methylates the N7 position of guanine in position 518 of 16S rRNA.</text>
</comment>
<dbReference type="SUPFAM" id="SSF53335">
    <property type="entry name" value="S-adenosyl-L-methionine-dependent methyltransferases"/>
    <property type="match status" value="1"/>
</dbReference>
<feature type="binding site" evidence="6">
    <location>
        <begin position="122"/>
        <end position="123"/>
    </location>
    <ligand>
        <name>S-adenosyl-L-methionine</name>
        <dbReference type="ChEBI" id="CHEBI:59789"/>
    </ligand>
</feature>
<reference evidence="7 8" key="1">
    <citation type="submission" date="2017-10" db="EMBL/GenBank/DDBJ databases">
        <title>Draft genome sequence of cellulolytic Actinomyces sp CtC72 isolated from cattle rumen fluid.</title>
        <authorList>
            <person name="Joshi A.J."/>
            <person name="Vasudevan G."/>
            <person name="Lanjekar V.B."/>
            <person name="Hivarkar S."/>
            <person name="Engineer A."/>
            <person name="Pore S.D."/>
            <person name="Dhakephalkar P.K."/>
            <person name="Dagar S."/>
        </authorList>
    </citation>
    <scope>NUCLEOTIDE SEQUENCE [LARGE SCALE GENOMIC DNA]</scope>
    <source>
        <strain evidence="8">CtC72</strain>
    </source>
</reference>
<comment type="caution">
    <text evidence="7">The sequence shown here is derived from an EMBL/GenBank/DDBJ whole genome shotgun (WGS) entry which is preliminary data.</text>
</comment>
<comment type="similarity">
    <text evidence="6">Belongs to the methyltransferase superfamily. RNA methyltransferase RsmG family.</text>
</comment>
<keyword evidence="2 6" id="KW-0698">rRNA processing</keyword>
<dbReference type="Pfam" id="PF02527">
    <property type="entry name" value="GidB"/>
    <property type="match status" value="1"/>
</dbReference>